<evidence type="ECO:0000313" key="1">
    <source>
        <dbReference type="EMBL" id="KAI3712007.1"/>
    </source>
</evidence>
<protein>
    <submittedName>
        <fullName evidence="1">Uncharacterized protein</fullName>
    </submittedName>
</protein>
<name>A0ACB9APE0_9ASTR</name>
<dbReference type="EMBL" id="CM042041">
    <property type="protein sequence ID" value="KAI3712007.1"/>
    <property type="molecule type" value="Genomic_DNA"/>
</dbReference>
<reference evidence="2" key="1">
    <citation type="journal article" date="2022" name="Mol. Ecol. Resour.">
        <title>The genomes of chicory, endive, great burdock and yacon provide insights into Asteraceae palaeo-polyploidization history and plant inulin production.</title>
        <authorList>
            <person name="Fan W."/>
            <person name="Wang S."/>
            <person name="Wang H."/>
            <person name="Wang A."/>
            <person name="Jiang F."/>
            <person name="Liu H."/>
            <person name="Zhao H."/>
            <person name="Xu D."/>
            <person name="Zhang Y."/>
        </authorList>
    </citation>
    <scope>NUCLEOTIDE SEQUENCE [LARGE SCALE GENOMIC DNA]</scope>
    <source>
        <strain evidence="2">cv. Yunnan</strain>
    </source>
</reference>
<reference evidence="1 2" key="2">
    <citation type="journal article" date="2022" name="Mol. Ecol. Resour.">
        <title>The genomes of chicory, endive, great burdock and yacon provide insights into Asteraceae paleo-polyploidization history and plant inulin production.</title>
        <authorList>
            <person name="Fan W."/>
            <person name="Wang S."/>
            <person name="Wang H."/>
            <person name="Wang A."/>
            <person name="Jiang F."/>
            <person name="Liu H."/>
            <person name="Zhao H."/>
            <person name="Xu D."/>
            <person name="Zhang Y."/>
        </authorList>
    </citation>
    <scope>NUCLEOTIDE SEQUENCE [LARGE SCALE GENOMIC DNA]</scope>
    <source>
        <strain evidence="2">cv. Yunnan</strain>
        <tissue evidence="1">Leaves</tissue>
    </source>
</reference>
<proteinExistence type="predicted"/>
<comment type="caution">
    <text evidence="1">The sequence shown here is derived from an EMBL/GenBank/DDBJ whole genome shotgun (WGS) entry which is preliminary data.</text>
</comment>
<keyword evidence="2" id="KW-1185">Reference proteome</keyword>
<accession>A0ACB9APE0</accession>
<sequence>MKKGKENMDNLERKEKKKWSFVKPMNESPSSPPPAVTAVMANGNLPSSSDPIWLSSYMSVAEKQQSNHAIAVAAAAANAAAAVAHAAVAVVRLTSHGSGTIVNGARERWAAVRIQTVFRAHLGRKALRALRGLVKLQALVRGFLVRKRAAAVLYSMQALHRAQERRSQQWVRRSVKDHWIQPETRHRNSTERFDHEPKGEFHSKRLSTSYESTTNSYNESPKVVEMDTCRPHVRSRYIHTRARDSCDESHYFHNKSSPMHCNIFFPQSHHFQDPEWGFNGYHGYKLSKTTHSTPRLAKSIASHMTSTSAKSVCGDGLLRAYSNHPSYMANTQSFNAKHMSCSAPKQRPNMGIKRRLSLFEIMASRSSLSGVGMQRSCSKAQELKL</sequence>
<gene>
    <name evidence="1" type="ORF">L1987_70556</name>
</gene>
<dbReference type="Proteomes" id="UP001056120">
    <property type="component" value="Linkage Group LG24"/>
</dbReference>
<organism evidence="1 2">
    <name type="scientific">Smallanthus sonchifolius</name>
    <dbReference type="NCBI Taxonomy" id="185202"/>
    <lineage>
        <taxon>Eukaryota</taxon>
        <taxon>Viridiplantae</taxon>
        <taxon>Streptophyta</taxon>
        <taxon>Embryophyta</taxon>
        <taxon>Tracheophyta</taxon>
        <taxon>Spermatophyta</taxon>
        <taxon>Magnoliopsida</taxon>
        <taxon>eudicotyledons</taxon>
        <taxon>Gunneridae</taxon>
        <taxon>Pentapetalae</taxon>
        <taxon>asterids</taxon>
        <taxon>campanulids</taxon>
        <taxon>Asterales</taxon>
        <taxon>Asteraceae</taxon>
        <taxon>Asteroideae</taxon>
        <taxon>Heliantheae alliance</taxon>
        <taxon>Millerieae</taxon>
        <taxon>Smallanthus</taxon>
    </lineage>
</organism>
<evidence type="ECO:0000313" key="2">
    <source>
        <dbReference type="Proteomes" id="UP001056120"/>
    </source>
</evidence>